<comment type="caution">
    <text evidence="3">The sequence shown here is derived from an EMBL/GenBank/DDBJ whole genome shotgun (WGS) entry which is preliminary data.</text>
</comment>
<dbReference type="AlphaFoldDB" id="A0A4R6QGI4"/>
<evidence type="ECO:0000313" key="4">
    <source>
        <dbReference type="Proteomes" id="UP000295361"/>
    </source>
</evidence>
<dbReference type="EMBL" id="SNXS01000012">
    <property type="protein sequence ID" value="TDP61531.1"/>
    <property type="molecule type" value="Genomic_DNA"/>
</dbReference>
<dbReference type="NCBIfam" id="TIGR02595">
    <property type="entry name" value="PEP_CTERM"/>
    <property type="match status" value="1"/>
</dbReference>
<dbReference type="InParanoid" id="A0A4R6QGI4"/>
<accession>A0A4R6QGI4</accession>
<sequence>MNRKLLSGITALAAGLALAGPAPAQVSAQGQISGLSFELIDLDPGDGLAPSASWLNGSSLISGEVGGDNPAALPFSLFLPSAGGPLAASTGASGSSAAAAVTATGLQAGGSSGGGSFYASAISGYGLDFGGILLGAKTGLRLSLSYQLDAEVSGLAPGCLSCDSAQVNLTVVMLGSASTLPVFHTAYAAAYADLGPSADSVGDTLALQLDNTGADAISVSAGLTLIAQGQSFATPVPEPATAALLLAGLGLAGRRRAART</sequence>
<evidence type="ECO:0000256" key="1">
    <source>
        <dbReference type="SAM" id="SignalP"/>
    </source>
</evidence>
<name>A0A4R6QGI4_9BURK</name>
<organism evidence="3 4">
    <name type="scientific">Roseateles toxinivorans</name>
    <dbReference type="NCBI Taxonomy" id="270368"/>
    <lineage>
        <taxon>Bacteria</taxon>
        <taxon>Pseudomonadati</taxon>
        <taxon>Pseudomonadota</taxon>
        <taxon>Betaproteobacteria</taxon>
        <taxon>Burkholderiales</taxon>
        <taxon>Sphaerotilaceae</taxon>
        <taxon>Roseateles</taxon>
    </lineage>
</organism>
<keyword evidence="1" id="KW-0732">Signal</keyword>
<keyword evidence="4" id="KW-1185">Reference proteome</keyword>
<feature type="chain" id="PRO_5020377859" evidence="1">
    <location>
        <begin position="25"/>
        <end position="260"/>
    </location>
</feature>
<dbReference type="RefSeq" id="WP_133703613.1">
    <property type="nucleotide sequence ID" value="NZ_SNXS01000012.1"/>
</dbReference>
<gene>
    <name evidence="3" type="ORF">DES47_11280</name>
</gene>
<evidence type="ECO:0000259" key="2">
    <source>
        <dbReference type="Pfam" id="PF07589"/>
    </source>
</evidence>
<evidence type="ECO:0000313" key="3">
    <source>
        <dbReference type="EMBL" id="TDP61531.1"/>
    </source>
</evidence>
<proteinExistence type="predicted"/>
<reference evidence="3 4" key="1">
    <citation type="submission" date="2019-03" db="EMBL/GenBank/DDBJ databases">
        <title>Genomic Encyclopedia of Type Strains, Phase IV (KMG-IV): sequencing the most valuable type-strain genomes for metagenomic binning, comparative biology and taxonomic classification.</title>
        <authorList>
            <person name="Goeker M."/>
        </authorList>
    </citation>
    <scope>NUCLEOTIDE SEQUENCE [LARGE SCALE GENOMIC DNA]</scope>
    <source>
        <strain evidence="3 4">DSM 16998</strain>
    </source>
</reference>
<protein>
    <submittedName>
        <fullName evidence="3">Putative secreted protein with PEP-CTERM sorting signal</fullName>
    </submittedName>
</protein>
<dbReference type="Pfam" id="PF07589">
    <property type="entry name" value="PEP-CTERM"/>
    <property type="match status" value="1"/>
</dbReference>
<feature type="signal peptide" evidence="1">
    <location>
        <begin position="1"/>
        <end position="24"/>
    </location>
</feature>
<dbReference type="Proteomes" id="UP000295361">
    <property type="component" value="Unassembled WGS sequence"/>
</dbReference>
<dbReference type="InterPro" id="IPR013424">
    <property type="entry name" value="Ice-binding_C"/>
</dbReference>
<feature type="domain" description="Ice-binding protein C-terminal" evidence="2">
    <location>
        <begin position="235"/>
        <end position="256"/>
    </location>
</feature>